<organism evidence="2 3">
    <name type="scientific">Penicillium ucsense</name>
    <dbReference type="NCBI Taxonomy" id="2839758"/>
    <lineage>
        <taxon>Eukaryota</taxon>
        <taxon>Fungi</taxon>
        <taxon>Dikarya</taxon>
        <taxon>Ascomycota</taxon>
        <taxon>Pezizomycotina</taxon>
        <taxon>Eurotiomycetes</taxon>
        <taxon>Eurotiomycetidae</taxon>
        <taxon>Eurotiales</taxon>
        <taxon>Aspergillaceae</taxon>
        <taxon>Penicillium</taxon>
    </lineage>
</organism>
<dbReference type="Proteomes" id="UP000631181">
    <property type="component" value="Unassembled WGS sequence"/>
</dbReference>
<name>A0A8J8WNB6_9EURO</name>
<evidence type="ECO:0000256" key="1">
    <source>
        <dbReference type="SAM" id="MobiDB-lite"/>
    </source>
</evidence>
<evidence type="ECO:0000313" key="2">
    <source>
        <dbReference type="EMBL" id="KAF7719997.1"/>
    </source>
</evidence>
<reference evidence="2" key="1">
    <citation type="journal article" date="2020" name="Front. Microbiol.">
        <title>Gene regulatory networks of Penicillium echinulatum 2HH and Penicillium oxalicum 114-2 inferred by a computational biology approach.</title>
        <authorList>
            <person name="Lenz A.R."/>
            <person name="Galan-Vasquez E."/>
            <person name="Balbinot E."/>
            <person name="De Abreu F.P."/>
            <person name="De Oliveira N.S."/>
            <person name="Da Rosa L.O."/>
            <person name="De Avila E Silva S."/>
            <person name="Camassola M."/>
            <person name="Dillon A.J.P."/>
            <person name="Perez-Rueda E."/>
        </authorList>
    </citation>
    <scope>NUCLEOTIDE SEQUENCE</scope>
    <source>
        <strain evidence="2">S1M29</strain>
    </source>
</reference>
<dbReference type="AlphaFoldDB" id="A0A8J8WNB6"/>
<evidence type="ECO:0000313" key="3">
    <source>
        <dbReference type="Proteomes" id="UP000631181"/>
    </source>
</evidence>
<gene>
    <name evidence="2" type="ORF">PECM_003312</name>
</gene>
<accession>A0A8J8WNB6</accession>
<sequence length="328" mass="37532">MGVHVKEEEATSHQDSTLILQGEANYSSWLHSLLCHIGPAKWKILMEDEPRHDMFPYAPPIHHTLQDTDSITHDRILSRQSTTKDVANLSHIFDETGSKQREEAFSALWATLNDEAKDLIRNTSSPCKAFKKLQLFYSKPRHLTVAARWAAWTNVHYTAVVSPGEFLRCFGKTLRELEDINGKIEGKIVFAQFMRAVAMDRPISDFLIQMEIDLDDPKLMEQVCSAFVRQAMKVSPAWAPPAKRKFRYWGRGKKGPREVSVYCPFHKRKVTHSPSECRLGQRSEHGSASNTVQARERQSNRSCRKRPRVESFAPSQGSNFKDHSGKRK</sequence>
<proteinExistence type="predicted"/>
<feature type="region of interest" description="Disordered" evidence="1">
    <location>
        <begin position="273"/>
        <end position="328"/>
    </location>
</feature>
<keyword evidence="3" id="KW-1185">Reference proteome</keyword>
<dbReference type="OrthoDB" id="4356078at2759"/>
<dbReference type="EMBL" id="WIWV01000002">
    <property type="protein sequence ID" value="KAF7719997.1"/>
    <property type="molecule type" value="Genomic_DNA"/>
</dbReference>
<protein>
    <submittedName>
        <fullName evidence="2">Uncharacterized protein</fullName>
    </submittedName>
</protein>
<comment type="caution">
    <text evidence="2">The sequence shown here is derived from an EMBL/GenBank/DDBJ whole genome shotgun (WGS) entry which is preliminary data.</text>
</comment>